<organism evidence="2 3">
    <name type="scientific">Porphyromonas loveana</name>
    <dbReference type="NCBI Taxonomy" id="1884669"/>
    <lineage>
        <taxon>Bacteria</taxon>
        <taxon>Pseudomonadati</taxon>
        <taxon>Bacteroidota</taxon>
        <taxon>Bacteroidia</taxon>
        <taxon>Bacteroidales</taxon>
        <taxon>Porphyromonadaceae</taxon>
        <taxon>Porphyromonas</taxon>
    </lineage>
</organism>
<evidence type="ECO:0000313" key="3">
    <source>
        <dbReference type="Proteomes" id="UP000245462"/>
    </source>
</evidence>
<dbReference type="GeneID" id="94551353"/>
<reference evidence="2 3" key="1">
    <citation type="submission" date="2018-04" db="EMBL/GenBank/DDBJ databases">
        <title>Genomic Encyclopedia of Type Strains, Phase IV (KMG-IV): sequencing the most valuable type-strain genomes for metagenomic binning, comparative biology and taxonomic classification.</title>
        <authorList>
            <person name="Goeker M."/>
        </authorList>
    </citation>
    <scope>NUCLEOTIDE SEQUENCE [LARGE SCALE GENOMIC DNA]</scope>
    <source>
        <strain evidence="2 3">DSM 28520</strain>
    </source>
</reference>
<feature type="transmembrane region" description="Helical" evidence="1">
    <location>
        <begin position="48"/>
        <end position="67"/>
    </location>
</feature>
<comment type="caution">
    <text evidence="2">The sequence shown here is derived from an EMBL/GenBank/DDBJ whole genome shotgun (WGS) entry which is preliminary data.</text>
</comment>
<keyword evidence="1" id="KW-0812">Transmembrane</keyword>
<dbReference type="EMBL" id="QEKY01000016">
    <property type="protein sequence ID" value="PVZ08062.1"/>
    <property type="molecule type" value="Genomic_DNA"/>
</dbReference>
<name>A0A2U1F7C6_9PORP</name>
<accession>A0A2U1F7C6</accession>
<keyword evidence="3" id="KW-1185">Reference proteome</keyword>
<evidence type="ECO:0000313" key="2">
    <source>
        <dbReference type="EMBL" id="PVZ08062.1"/>
    </source>
</evidence>
<proteinExistence type="predicted"/>
<protein>
    <submittedName>
        <fullName evidence="2">Uncharacterized protein</fullName>
    </submittedName>
</protein>
<dbReference type="OrthoDB" id="9944403at2"/>
<sequence>MKQNIEDKKLKDLFNQLPKQPSGLKLQYDVMRAVRQEAAKRERRSHRAFALSIGGICALAVALFAFLGKRGLFSSIETKDWSPDKAVWTNTVENFGSWITEAPFIALVVIALFGFLLYDHYRTIKKQEK</sequence>
<gene>
    <name evidence="2" type="ORF">C7382_11646</name>
</gene>
<keyword evidence="1" id="KW-0472">Membrane</keyword>
<dbReference type="Proteomes" id="UP000245462">
    <property type="component" value="Unassembled WGS sequence"/>
</dbReference>
<evidence type="ECO:0000256" key="1">
    <source>
        <dbReference type="SAM" id="Phobius"/>
    </source>
</evidence>
<dbReference type="AlphaFoldDB" id="A0A2U1F7C6"/>
<keyword evidence="1" id="KW-1133">Transmembrane helix</keyword>
<dbReference type="RefSeq" id="WP_116679889.1">
    <property type="nucleotide sequence ID" value="NZ_JBGXZY010000114.1"/>
</dbReference>
<feature type="transmembrane region" description="Helical" evidence="1">
    <location>
        <begin position="98"/>
        <end position="118"/>
    </location>
</feature>